<organism evidence="4 5">
    <name type="scientific">Chlorobium phaeobacteroides (strain DSM 266 / SMG 266 / 2430)</name>
    <dbReference type="NCBI Taxonomy" id="290317"/>
    <lineage>
        <taxon>Bacteria</taxon>
        <taxon>Pseudomonadati</taxon>
        <taxon>Chlorobiota</taxon>
        <taxon>Chlorobiia</taxon>
        <taxon>Chlorobiales</taxon>
        <taxon>Chlorobiaceae</taxon>
        <taxon>Chlorobium/Pelodictyon group</taxon>
        <taxon>Chlorobium</taxon>
    </lineage>
</organism>
<dbReference type="InterPro" id="IPR051454">
    <property type="entry name" value="RNA/ubiquinone_mod_enzymes"/>
</dbReference>
<dbReference type="MEROPS" id="U32.001"/>
<dbReference type="PANTHER" id="PTHR30217">
    <property type="entry name" value="PEPTIDASE U32 FAMILY"/>
    <property type="match status" value="1"/>
</dbReference>
<sequence>MNLSESVTSEKKIELIAPAGDWTSLRTALQAGADAVYFGAEGYNMRAGSNNFTPADFPAIMTLCSEFNAKAYLALNTIVYDGELKKMVQTVSAAKTTGFDAVICSDMAVVDACRKAAMPFHMSTQASISNYSAVKFYADLGAKMIVLARELTIDQVRHITSKLKADRLDVQIECFVHGAMCVAVSGRCFMSQELFGRSANRGQCVQPCRRQYIITDPEENQELELGTDYVMSPKDMCAVEFLDVLMDAGISAFKIEGRSRSPEYVHTATTAYRRAIDFCTSHRNSPEFRTEYNSLSKQLKEELARVYNRGFSEGFYFGKPFDAWTREYGSMASEKKIYIGEVKKYYPKAEVAEILIFARGLKQGDKLSVLGPKTGVTTLFAESFYTNDLPAKTAVRGDSVTIKCAKVRKNDKVYVLEKRS</sequence>
<evidence type="ECO:0000256" key="1">
    <source>
        <dbReference type="ARBA" id="ARBA00022670"/>
    </source>
</evidence>
<evidence type="ECO:0000256" key="3">
    <source>
        <dbReference type="ARBA" id="ARBA00038374"/>
    </source>
</evidence>
<dbReference type="PANTHER" id="PTHR30217:SF6">
    <property type="entry name" value="TRNA HYDROXYLATION PROTEIN P"/>
    <property type="match status" value="1"/>
</dbReference>
<dbReference type="PROSITE" id="PS01276">
    <property type="entry name" value="PEPTIDASE_U32"/>
    <property type="match status" value="1"/>
</dbReference>
<dbReference type="EMBL" id="CP000492">
    <property type="protein sequence ID" value="ABL66170.1"/>
    <property type="molecule type" value="Genomic_DNA"/>
</dbReference>
<dbReference type="KEGG" id="cph:Cpha266_2165"/>
<dbReference type="OrthoDB" id="9807498at2"/>
<dbReference type="GO" id="GO:0008233">
    <property type="term" value="F:peptidase activity"/>
    <property type="evidence" value="ECO:0007669"/>
    <property type="project" value="UniProtKB-KW"/>
</dbReference>
<dbReference type="RefSeq" id="WP_011745969.1">
    <property type="nucleotide sequence ID" value="NC_008639.1"/>
</dbReference>
<dbReference type="STRING" id="290317.Cpha266_2165"/>
<dbReference type="HOGENOM" id="CLU_011540_0_1_10"/>
<accession>A1BIE3</accession>
<dbReference type="eggNOG" id="COG0826">
    <property type="taxonomic scope" value="Bacteria"/>
</dbReference>
<keyword evidence="5" id="KW-1185">Reference proteome</keyword>
<comment type="similarity">
    <text evidence="3">Belongs to the peptidase U32 family.</text>
</comment>
<keyword evidence="1" id="KW-0645">Protease</keyword>
<dbReference type="InterPro" id="IPR001539">
    <property type="entry name" value="Peptidase_U32"/>
</dbReference>
<reference evidence="4 5" key="1">
    <citation type="submission" date="2006-12" db="EMBL/GenBank/DDBJ databases">
        <title>Complete sequence of Chlorobium phaeobacteroides DSM 266.</title>
        <authorList>
            <consortium name="US DOE Joint Genome Institute"/>
            <person name="Copeland A."/>
            <person name="Lucas S."/>
            <person name="Lapidus A."/>
            <person name="Barry K."/>
            <person name="Detter J.C."/>
            <person name="Glavina del Rio T."/>
            <person name="Hammon N."/>
            <person name="Israni S."/>
            <person name="Pitluck S."/>
            <person name="Goltsman E."/>
            <person name="Schmutz J."/>
            <person name="Larimer F."/>
            <person name="Land M."/>
            <person name="Hauser L."/>
            <person name="Mikhailova N."/>
            <person name="Li T."/>
            <person name="Overmann J."/>
            <person name="Bryant D.A."/>
            <person name="Richardson P."/>
        </authorList>
    </citation>
    <scope>NUCLEOTIDE SEQUENCE [LARGE SCALE GENOMIC DNA]</scope>
    <source>
        <strain evidence="4 5">DSM 266</strain>
    </source>
</reference>
<evidence type="ECO:0000256" key="2">
    <source>
        <dbReference type="ARBA" id="ARBA00022801"/>
    </source>
</evidence>
<dbReference type="GO" id="GO:0006508">
    <property type="term" value="P:proteolysis"/>
    <property type="evidence" value="ECO:0007669"/>
    <property type="project" value="UniProtKB-KW"/>
</dbReference>
<proteinExistence type="inferred from homology"/>
<evidence type="ECO:0000313" key="4">
    <source>
        <dbReference type="EMBL" id="ABL66170.1"/>
    </source>
</evidence>
<dbReference type="Proteomes" id="UP000008701">
    <property type="component" value="Chromosome"/>
</dbReference>
<dbReference type="Pfam" id="PF01136">
    <property type="entry name" value="Peptidase_U32"/>
    <property type="match status" value="1"/>
</dbReference>
<gene>
    <name evidence="4" type="ordered locus">Cpha266_2165</name>
</gene>
<keyword evidence="2" id="KW-0378">Hydrolase</keyword>
<dbReference type="AlphaFoldDB" id="A1BIE3"/>
<name>A1BIE3_CHLPD</name>
<protein>
    <submittedName>
        <fullName evidence="4">Peptidase U32</fullName>
    </submittedName>
</protein>
<evidence type="ECO:0000313" key="5">
    <source>
        <dbReference type="Proteomes" id="UP000008701"/>
    </source>
</evidence>